<evidence type="ECO:0000313" key="2">
    <source>
        <dbReference type="EMBL" id="NER14739.1"/>
    </source>
</evidence>
<dbReference type="EMBL" id="JAABOO010000003">
    <property type="protein sequence ID" value="NER14739.1"/>
    <property type="molecule type" value="Genomic_DNA"/>
</dbReference>
<keyword evidence="1" id="KW-0472">Membrane</keyword>
<evidence type="ECO:0008006" key="4">
    <source>
        <dbReference type="Google" id="ProtNLM"/>
    </source>
</evidence>
<dbReference type="SUPFAM" id="SSF48452">
    <property type="entry name" value="TPR-like"/>
    <property type="match status" value="1"/>
</dbReference>
<dbReference type="Gene3D" id="1.25.40.10">
    <property type="entry name" value="Tetratricopeptide repeat domain"/>
    <property type="match status" value="1"/>
</dbReference>
<feature type="transmembrane region" description="Helical" evidence="1">
    <location>
        <begin position="74"/>
        <end position="95"/>
    </location>
</feature>
<keyword evidence="1" id="KW-0812">Transmembrane</keyword>
<dbReference type="InterPro" id="IPR011990">
    <property type="entry name" value="TPR-like_helical_dom_sf"/>
</dbReference>
<keyword evidence="1" id="KW-1133">Transmembrane helix</keyword>
<dbReference type="AlphaFoldDB" id="A0A6P0USE5"/>
<protein>
    <recommendedName>
        <fullName evidence="4">Tetratricopeptide repeat protein</fullName>
    </recommendedName>
</protein>
<sequence>MMAGGSAQGMVTSIRDNKKLLRRKSMFKKERSFLNTNKDSIKVDRGQVNEKKASSKLLKRIREKVLRERKIEKYNTLLILLLFSPLFIFLIYTSFGSNDKDLAYAEYQEKIKFDKNYDKYLFFISDGDKWYEERHWNNAVFQYKKALQLFPNEFNASYRLLQAYNSKCQNKSKDCHKGLEIAERLSKEFPENTELLKLEYSLRNKIRDLR</sequence>
<evidence type="ECO:0000313" key="3">
    <source>
        <dbReference type="Proteomes" id="UP000468581"/>
    </source>
</evidence>
<accession>A0A6P0USE5</accession>
<reference evidence="2 3" key="1">
    <citation type="submission" date="2020-01" db="EMBL/GenBank/DDBJ databases">
        <title>Leptobacterium flavescens.</title>
        <authorList>
            <person name="Wang G."/>
        </authorList>
    </citation>
    <scope>NUCLEOTIDE SEQUENCE [LARGE SCALE GENOMIC DNA]</scope>
    <source>
        <strain evidence="2 3">KCTC 22160</strain>
    </source>
</reference>
<evidence type="ECO:0000256" key="1">
    <source>
        <dbReference type="SAM" id="Phobius"/>
    </source>
</evidence>
<keyword evidence="3" id="KW-1185">Reference proteome</keyword>
<name>A0A6P0USE5_9FLAO</name>
<gene>
    <name evidence="2" type="ORF">GWK08_14880</name>
</gene>
<comment type="caution">
    <text evidence="2">The sequence shown here is derived from an EMBL/GenBank/DDBJ whole genome shotgun (WGS) entry which is preliminary data.</text>
</comment>
<dbReference type="RefSeq" id="WP_163608019.1">
    <property type="nucleotide sequence ID" value="NZ_JAABOO010000003.1"/>
</dbReference>
<dbReference type="Proteomes" id="UP000468581">
    <property type="component" value="Unassembled WGS sequence"/>
</dbReference>
<organism evidence="2 3">
    <name type="scientific">Leptobacterium flavescens</name>
    <dbReference type="NCBI Taxonomy" id="472055"/>
    <lineage>
        <taxon>Bacteria</taxon>
        <taxon>Pseudomonadati</taxon>
        <taxon>Bacteroidota</taxon>
        <taxon>Flavobacteriia</taxon>
        <taxon>Flavobacteriales</taxon>
        <taxon>Flavobacteriaceae</taxon>
        <taxon>Leptobacterium</taxon>
    </lineage>
</organism>
<proteinExistence type="predicted"/>